<dbReference type="Proteomes" id="UP001195483">
    <property type="component" value="Unassembled WGS sequence"/>
</dbReference>
<reference evidence="8" key="1">
    <citation type="journal article" date="2021" name="Genome Biol. Evol.">
        <title>A High-Quality Reference Genome for a Parasitic Bivalve with Doubly Uniparental Inheritance (Bivalvia: Unionida).</title>
        <authorList>
            <person name="Smith C.H."/>
        </authorList>
    </citation>
    <scope>NUCLEOTIDE SEQUENCE</scope>
    <source>
        <strain evidence="8">CHS0354</strain>
    </source>
</reference>
<evidence type="ECO:0000256" key="2">
    <source>
        <dbReference type="ARBA" id="ARBA00022679"/>
    </source>
</evidence>
<dbReference type="InterPro" id="IPR025799">
    <property type="entry name" value="Arg_MeTrfase"/>
</dbReference>
<evidence type="ECO:0000256" key="3">
    <source>
        <dbReference type="ARBA" id="ARBA00022691"/>
    </source>
</evidence>
<dbReference type="GO" id="GO:0042054">
    <property type="term" value="F:histone methyltransferase activity"/>
    <property type="evidence" value="ECO:0007669"/>
    <property type="project" value="TreeGrafter"/>
</dbReference>
<dbReference type="PROSITE" id="PS51678">
    <property type="entry name" value="SAM_MT_PRMT"/>
    <property type="match status" value="2"/>
</dbReference>
<sequence>MLMILRSQYTLTSRFFIYFQTCTDKYFRREMGTFVSELNPITGKQEWTFHDEKYDYKQEIARSAYADMLHDTERNQKYYSALAKAIAKHQKEGKPMHVLDIGTGTGLLSMMAARLGAQQVTACEAFEPVADCARQIINQNGFQDKVHLIPKRSTDIKVGHGKDMESRADILVTEVFDTELIGEGAVRTFTHAHHQLLKPDCTVIPAAGNLYIQLASSKLVRRWNRVPLIQVPGYEAIVSPEKISSCGGAPSLHDLQLDQLPLSAFTPLTVPLKVFRFDFSGKTVLRPDESIGTVVRSLNAGQVDAVFMWWDLEMDDEGEIILSCAPRWAHPTPSHMQWRDHWMQSIYYPYNDITVTENEEIKIISSHDEYSFWFDVSNQTSEERTNGIKDRPVCTCGAHITHSRSRLAMISDPYRLDVYIKTLQQNITSDSVCLCVSDGSLLPLIAARLGAKQVFALEPNHQCNRFVMDFVKQNNLQERVTVLCKRPEEVTQQDLCGLKISVIIAEPVFQSSVLPWDHISFWYAIGELKELMTRDCKILPKSMSVKTIAVDYTDLWKIRAPVGICEGFDLKIFDNLIKETIEEVDAHVEPQPLWEYPCRALSKELEALNLDFTTSVRDHENLTTELTMKIESPSHCNGVAMWSEFDFGDGLVVSTGPREPIVLDKKIEWDMYTRQGVHFLKNSKKENTAKQDRFIRVKVEFKPSVGHVNLGFSLTEFP</sequence>
<dbReference type="EC" id="2.1.1.-" evidence="5"/>
<evidence type="ECO:0000256" key="5">
    <source>
        <dbReference type="PIRNR" id="PIRNR036946"/>
    </source>
</evidence>
<dbReference type="PIRSF" id="PIRSF036946">
    <property type="entry name" value="Arg_N-mtase"/>
    <property type="match status" value="1"/>
</dbReference>
<dbReference type="AlphaFoldDB" id="A0AAE0TI27"/>
<evidence type="ECO:0000313" key="9">
    <source>
        <dbReference type="Proteomes" id="UP001195483"/>
    </source>
</evidence>
<organism evidence="8 9">
    <name type="scientific">Potamilus streckersoni</name>
    <dbReference type="NCBI Taxonomy" id="2493646"/>
    <lineage>
        <taxon>Eukaryota</taxon>
        <taxon>Metazoa</taxon>
        <taxon>Spiralia</taxon>
        <taxon>Lophotrochozoa</taxon>
        <taxon>Mollusca</taxon>
        <taxon>Bivalvia</taxon>
        <taxon>Autobranchia</taxon>
        <taxon>Heteroconchia</taxon>
        <taxon>Palaeoheterodonta</taxon>
        <taxon>Unionida</taxon>
        <taxon>Unionoidea</taxon>
        <taxon>Unionidae</taxon>
        <taxon>Ambleminae</taxon>
        <taxon>Lampsilini</taxon>
        <taxon>Potamilus</taxon>
    </lineage>
</organism>
<dbReference type="PANTHER" id="PTHR11006">
    <property type="entry name" value="PROTEIN ARGININE N-METHYLTRANSFERASE"/>
    <property type="match status" value="1"/>
</dbReference>
<comment type="similarity">
    <text evidence="5">Belongs to the class I-like SAM-binding methyltransferase superfamily. Protein arginine N-methyltransferase family. PRMT7 subfamily.</text>
</comment>
<dbReference type="Gene3D" id="3.40.50.150">
    <property type="entry name" value="Vaccinia Virus protein VP39"/>
    <property type="match status" value="2"/>
</dbReference>
<evidence type="ECO:0000256" key="4">
    <source>
        <dbReference type="ARBA" id="ARBA00022737"/>
    </source>
</evidence>
<name>A0AAE0TI27_9BIVA</name>
<dbReference type="Pfam" id="PF06325">
    <property type="entry name" value="PrmA"/>
    <property type="match status" value="1"/>
</dbReference>
<dbReference type="InterPro" id="IPR055135">
    <property type="entry name" value="PRMT_dom"/>
</dbReference>
<keyword evidence="2 6" id="KW-0808">Transferase</keyword>
<dbReference type="FunFam" id="3.40.50.150:FF:000070">
    <property type="entry name" value="Protein arginine N-methyltransferase 7"/>
    <property type="match status" value="1"/>
</dbReference>
<dbReference type="EMBL" id="JAEAOA010000568">
    <property type="protein sequence ID" value="KAK3610383.1"/>
    <property type="molecule type" value="Genomic_DNA"/>
</dbReference>
<evidence type="ECO:0000313" key="8">
    <source>
        <dbReference type="EMBL" id="KAK3610383.1"/>
    </source>
</evidence>
<dbReference type="InterPro" id="IPR029063">
    <property type="entry name" value="SAM-dependent_MTases_sf"/>
</dbReference>
<feature type="domain" description="Protein arginine N-methyltransferase" evidence="7">
    <location>
        <begin position="237"/>
        <end position="364"/>
    </location>
</feature>
<feature type="domain" description="Protein arginine N-methyltransferase" evidence="7">
    <location>
        <begin position="556"/>
        <end position="705"/>
    </location>
</feature>
<keyword evidence="1 6" id="KW-0489">Methyltransferase</keyword>
<comment type="function">
    <text evidence="5">Arginine methyltransferase that can both catalyze the formation of omega-N monomethylarginine (MMA) and symmetrical dimethylarginine (sDMA).</text>
</comment>
<dbReference type="GO" id="GO:0032259">
    <property type="term" value="P:methylation"/>
    <property type="evidence" value="ECO:0007669"/>
    <property type="project" value="UniProtKB-KW"/>
</dbReference>
<dbReference type="GO" id="GO:0016274">
    <property type="term" value="F:protein-arginine N-methyltransferase activity"/>
    <property type="evidence" value="ECO:0007669"/>
    <property type="project" value="InterPro"/>
</dbReference>
<reference evidence="8" key="2">
    <citation type="journal article" date="2021" name="Genome Biol. Evol.">
        <title>Developing a high-quality reference genome for a parasitic bivalve with doubly uniparental inheritance (Bivalvia: Unionida).</title>
        <authorList>
            <person name="Smith C.H."/>
        </authorList>
    </citation>
    <scope>NUCLEOTIDE SEQUENCE</scope>
    <source>
        <strain evidence="8">CHS0354</strain>
        <tissue evidence="8">Mantle</tissue>
    </source>
</reference>
<dbReference type="SUPFAM" id="SSF53335">
    <property type="entry name" value="S-adenosyl-L-methionine-dependent methyltransferases"/>
    <property type="match status" value="2"/>
</dbReference>
<dbReference type="Pfam" id="PF22528">
    <property type="entry name" value="PRMT_C"/>
    <property type="match status" value="2"/>
</dbReference>
<dbReference type="CDD" id="cd02440">
    <property type="entry name" value="AdoMet_MTases"/>
    <property type="match status" value="1"/>
</dbReference>
<gene>
    <name evidence="8" type="ORF">CHS0354_008664</name>
</gene>
<dbReference type="Gene3D" id="2.70.160.11">
    <property type="entry name" value="Hnrnp arginine n-methyltransferase1"/>
    <property type="match status" value="2"/>
</dbReference>
<dbReference type="PANTHER" id="PTHR11006:SF4">
    <property type="entry name" value="PROTEIN ARGININE N-METHYLTRANSFERASE 7"/>
    <property type="match status" value="1"/>
</dbReference>
<dbReference type="FunFam" id="3.40.50.150:FF:000071">
    <property type="entry name" value="Protein arginine N-methyltransferase 7"/>
    <property type="match status" value="1"/>
</dbReference>
<keyword evidence="4" id="KW-0677">Repeat</keyword>
<evidence type="ECO:0000256" key="1">
    <source>
        <dbReference type="ARBA" id="ARBA00022603"/>
    </source>
</evidence>
<keyword evidence="9" id="KW-1185">Reference proteome</keyword>
<proteinExistence type="inferred from homology"/>
<reference evidence="8" key="3">
    <citation type="submission" date="2023-05" db="EMBL/GenBank/DDBJ databases">
        <authorList>
            <person name="Smith C.H."/>
        </authorList>
    </citation>
    <scope>NUCLEOTIDE SEQUENCE</scope>
    <source>
        <strain evidence="8">CHS0354</strain>
        <tissue evidence="8">Mantle</tissue>
    </source>
</reference>
<evidence type="ECO:0000259" key="7">
    <source>
        <dbReference type="Pfam" id="PF22528"/>
    </source>
</evidence>
<comment type="caution">
    <text evidence="8">The sequence shown here is derived from an EMBL/GenBank/DDBJ whole genome shotgun (WGS) entry which is preliminary data.</text>
</comment>
<dbReference type="InterPro" id="IPR014644">
    <property type="entry name" value="MeTrfase_PRMT7"/>
</dbReference>
<accession>A0AAE0TI27</accession>
<keyword evidence="3 6" id="KW-0949">S-adenosyl-L-methionine</keyword>
<evidence type="ECO:0000256" key="6">
    <source>
        <dbReference type="PROSITE-ProRule" id="PRU01015"/>
    </source>
</evidence>
<protein>
    <recommendedName>
        <fullName evidence="5">Protein arginine N-methyltransferase</fullName>
        <ecNumber evidence="5">2.1.1.-</ecNumber>
    </recommendedName>
</protein>